<feature type="transmembrane region" description="Helical" evidence="5">
    <location>
        <begin position="49"/>
        <end position="66"/>
    </location>
</feature>
<protein>
    <submittedName>
        <fullName evidence="7">Two-component sensor histidine kinase</fullName>
    </submittedName>
</protein>
<reference evidence="8" key="1">
    <citation type="journal article" date="2019" name="Int. J. Syst. Evol. Microbiol.">
        <title>The Global Catalogue of Microorganisms (GCM) 10K type strain sequencing project: providing services to taxonomists for standard genome sequencing and annotation.</title>
        <authorList>
            <consortium name="The Broad Institute Genomics Platform"/>
            <consortium name="The Broad Institute Genome Sequencing Center for Infectious Disease"/>
            <person name="Wu L."/>
            <person name="Ma J."/>
        </authorList>
    </citation>
    <scope>NUCLEOTIDE SEQUENCE [LARGE SCALE GENOMIC DNA]</scope>
    <source>
        <strain evidence="8">CGMCC 4.7680</strain>
    </source>
</reference>
<feature type="transmembrane region" description="Helical" evidence="5">
    <location>
        <begin position="139"/>
        <end position="158"/>
    </location>
</feature>
<keyword evidence="5" id="KW-0812">Transmembrane</keyword>
<gene>
    <name evidence="7" type="primary">desK</name>
    <name evidence="7" type="ORF">GCM10017567_16720</name>
</gene>
<feature type="transmembrane region" description="Helical" evidence="5">
    <location>
        <begin position="170"/>
        <end position="189"/>
    </location>
</feature>
<keyword evidence="3" id="KW-0902">Two-component regulatory system</keyword>
<keyword evidence="5" id="KW-1133">Transmembrane helix</keyword>
<accession>A0ABQ3K823</accession>
<dbReference type="PANTHER" id="PTHR24421">
    <property type="entry name" value="NITRATE/NITRITE SENSOR PROTEIN NARX-RELATED"/>
    <property type="match status" value="1"/>
</dbReference>
<keyword evidence="2 7" id="KW-0418">Kinase</keyword>
<dbReference type="GO" id="GO:0016301">
    <property type="term" value="F:kinase activity"/>
    <property type="evidence" value="ECO:0007669"/>
    <property type="project" value="UniProtKB-KW"/>
</dbReference>
<feature type="transmembrane region" description="Helical" evidence="5">
    <location>
        <begin position="102"/>
        <end position="133"/>
    </location>
</feature>
<evidence type="ECO:0000256" key="2">
    <source>
        <dbReference type="ARBA" id="ARBA00022777"/>
    </source>
</evidence>
<comment type="caution">
    <text evidence="7">The sequence shown here is derived from an EMBL/GenBank/DDBJ whole genome shotgun (WGS) entry which is preliminary data.</text>
</comment>
<dbReference type="Pfam" id="PF07730">
    <property type="entry name" value="HisKA_3"/>
    <property type="match status" value="1"/>
</dbReference>
<dbReference type="PANTHER" id="PTHR24421:SF63">
    <property type="entry name" value="SENSOR HISTIDINE KINASE DESK"/>
    <property type="match status" value="1"/>
</dbReference>
<organism evidence="7 8">
    <name type="scientific">Amycolatopsis bullii</name>
    <dbReference type="NCBI Taxonomy" id="941987"/>
    <lineage>
        <taxon>Bacteria</taxon>
        <taxon>Bacillati</taxon>
        <taxon>Actinomycetota</taxon>
        <taxon>Actinomycetes</taxon>
        <taxon>Pseudonocardiales</taxon>
        <taxon>Pseudonocardiaceae</taxon>
        <taxon>Amycolatopsis</taxon>
    </lineage>
</organism>
<feature type="transmembrane region" description="Helical" evidence="5">
    <location>
        <begin position="72"/>
        <end position="90"/>
    </location>
</feature>
<evidence type="ECO:0000313" key="8">
    <source>
        <dbReference type="Proteomes" id="UP000649955"/>
    </source>
</evidence>
<dbReference type="InterPro" id="IPR036890">
    <property type="entry name" value="HATPase_C_sf"/>
</dbReference>
<keyword evidence="5" id="KW-0472">Membrane</keyword>
<keyword evidence="8" id="KW-1185">Reference proteome</keyword>
<dbReference type="Gene3D" id="1.20.5.1930">
    <property type="match status" value="1"/>
</dbReference>
<sequence length="410" mass="41953">MVSAAKPAGPAGPGKRRVRRGFVPRAGPARPGAVDGPAGRPFPPRPGRFAHAGGCVAIGLLCLLTALQEAVVLAACGCGGTLVLVHLAAFGRGRTQFRGTALALQALLGLAPVLEFGAAWAVFSCFFLGSLPLVARPRVAVPVLVLVTAGAGALAVRAAGPAAVADGLRAALLTAVTAFAVFGLAWLAGAAAPDEDGRREFAAQVAAQVVAEERRRFSRDTHDLLGLSLSAITLRAELIRRLVDDRPQAAQAELAELLTISRKALADVRAIAAGSREMSLAEECRSAASVLRAAGITVGFDGQLPADLPSPVATTLAAVLRESVTNVIRHSKAAWCDFSVVAVAGAVRLQVANDGVPPAGEDPPAGESRGSGLRNLAYRVEALGGELSVGVRPDGTHRLCAVVPLRAPAW</sequence>
<proteinExistence type="predicted"/>
<dbReference type="SUPFAM" id="SSF55874">
    <property type="entry name" value="ATPase domain of HSP90 chaperone/DNA topoisomerase II/histidine kinase"/>
    <property type="match status" value="1"/>
</dbReference>
<dbReference type="EMBL" id="BNAW01000004">
    <property type="protein sequence ID" value="GHG02007.1"/>
    <property type="molecule type" value="Genomic_DNA"/>
</dbReference>
<dbReference type="RefSeq" id="WP_191307844.1">
    <property type="nucleotide sequence ID" value="NZ_BNAW01000004.1"/>
</dbReference>
<dbReference type="InterPro" id="IPR050482">
    <property type="entry name" value="Sensor_HK_TwoCompSys"/>
</dbReference>
<evidence type="ECO:0000256" key="5">
    <source>
        <dbReference type="SAM" id="Phobius"/>
    </source>
</evidence>
<dbReference type="InterPro" id="IPR011712">
    <property type="entry name" value="Sig_transdc_His_kin_sub3_dim/P"/>
</dbReference>
<name>A0ABQ3K823_9PSEU</name>
<feature type="region of interest" description="Disordered" evidence="4">
    <location>
        <begin position="1"/>
        <end position="41"/>
    </location>
</feature>
<evidence type="ECO:0000256" key="3">
    <source>
        <dbReference type="ARBA" id="ARBA00023012"/>
    </source>
</evidence>
<dbReference type="CDD" id="cd16917">
    <property type="entry name" value="HATPase_UhpB-NarQ-NarX-like"/>
    <property type="match status" value="1"/>
</dbReference>
<dbReference type="Gene3D" id="3.30.565.10">
    <property type="entry name" value="Histidine kinase-like ATPase, C-terminal domain"/>
    <property type="match status" value="1"/>
</dbReference>
<feature type="domain" description="Signal transduction histidine kinase subgroup 3 dimerisation and phosphoacceptor" evidence="6">
    <location>
        <begin position="213"/>
        <end position="278"/>
    </location>
</feature>
<evidence type="ECO:0000256" key="4">
    <source>
        <dbReference type="SAM" id="MobiDB-lite"/>
    </source>
</evidence>
<evidence type="ECO:0000313" key="7">
    <source>
        <dbReference type="EMBL" id="GHG02007.1"/>
    </source>
</evidence>
<evidence type="ECO:0000256" key="1">
    <source>
        <dbReference type="ARBA" id="ARBA00022679"/>
    </source>
</evidence>
<dbReference type="Proteomes" id="UP000649955">
    <property type="component" value="Unassembled WGS sequence"/>
</dbReference>
<keyword evidence="1" id="KW-0808">Transferase</keyword>
<evidence type="ECO:0000259" key="6">
    <source>
        <dbReference type="Pfam" id="PF07730"/>
    </source>
</evidence>